<evidence type="ECO:0000259" key="1">
    <source>
        <dbReference type="Pfam" id="PF09836"/>
    </source>
</evidence>
<dbReference type="InterPro" id="IPR018640">
    <property type="entry name" value="DUF2063"/>
</dbReference>
<gene>
    <name evidence="2" type="ORF">M2319_000394</name>
</gene>
<sequence length="247" mass="25509">MEQEFAAALLDPDRSAPAGLGARPTRLSIHRNNVVSGLVDHLAAILPAASRIVGEDFFRAAAGVFVRAAPPSSPLMFAYGAGFPMFLEGFPPAKGVAYLADVARLEWAVYDALHAADAAPLDPNALADVPPEGLDSVRFRFHPATRVIVSGYPVVSLFRANRGADPDGPLKLSAEGEGALVTRPEVEVAVHAVSPATAAFFAALQDGAPLGPAAAAGLQADPAFDLAASLSLLLTTGAATALDYFKE</sequence>
<keyword evidence="3" id="KW-1185">Reference proteome</keyword>
<organism evidence="2 3">
    <name type="scientific">Rhodobium gokarnense</name>
    <dbReference type="NCBI Taxonomy" id="364296"/>
    <lineage>
        <taxon>Bacteria</taxon>
        <taxon>Pseudomonadati</taxon>
        <taxon>Pseudomonadota</taxon>
        <taxon>Alphaproteobacteria</taxon>
        <taxon>Hyphomicrobiales</taxon>
        <taxon>Rhodobiaceae</taxon>
        <taxon>Rhodobium</taxon>
    </lineage>
</organism>
<evidence type="ECO:0000313" key="2">
    <source>
        <dbReference type="EMBL" id="MCW2306078.1"/>
    </source>
</evidence>
<dbReference type="InterPro" id="IPR044922">
    <property type="entry name" value="DUF2063_N_sf"/>
</dbReference>
<name>A0ABT3H6R3_9HYPH</name>
<accession>A0ABT3H6R3</accession>
<dbReference type="Proteomes" id="UP001209755">
    <property type="component" value="Unassembled WGS sequence"/>
</dbReference>
<comment type="caution">
    <text evidence="2">The sequence shown here is derived from an EMBL/GenBank/DDBJ whole genome shotgun (WGS) entry which is preliminary data.</text>
</comment>
<dbReference type="RefSeq" id="WP_264599748.1">
    <property type="nucleotide sequence ID" value="NZ_JAOQNS010000001.1"/>
</dbReference>
<dbReference type="Gene3D" id="1.10.150.690">
    <property type="entry name" value="DUF2063"/>
    <property type="match status" value="1"/>
</dbReference>
<protein>
    <recommendedName>
        <fullName evidence="1">Putative DNA-binding domain-containing protein</fullName>
    </recommendedName>
</protein>
<feature type="domain" description="Putative DNA-binding" evidence="1">
    <location>
        <begin position="2"/>
        <end position="87"/>
    </location>
</feature>
<evidence type="ECO:0000313" key="3">
    <source>
        <dbReference type="Proteomes" id="UP001209755"/>
    </source>
</evidence>
<proteinExistence type="predicted"/>
<dbReference type="Pfam" id="PF09836">
    <property type="entry name" value="DUF2063"/>
    <property type="match status" value="1"/>
</dbReference>
<dbReference type="EMBL" id="JAOQNS010000001">
    <property type="protein sequence ID" value="MCW2306078.1"/>
    <property type="molecule type" value="Genomic_DNA"/>
</dbReference>
<reference evidence="3" key="1">
    <citation type="submission" date="2023-07" db="EMBL/GenBank/DDBJ databases">
        <title>Genome sequencing of Purple Non-Sulfur Bacteria from various extreme environments.</title>
        <authorList>
            <person name="Mayer M."/>
        </authorList>
    </citation>
    <scope>NUCLEOTIDE SEQUENCE [LARGE SCALE GENOMIC DNA]</scope>
    <source>
        <strain evidence="3">DSM 17935</strain>
    </source>
</reference>